<dbReference type="SUPFAM" id="SSF53448">
    <property type="entry name" value="Nucleotide-diphospho-sugar transferases"/>
    <property type="match status" value="1"/>
</dbReference>
<dbReference type="AlphaFoldDB" id="A0A0W8FNX2"/>
<accession>A0A0W8FNX2</accession>
<feature type="domain" description="Streptomycin biosynthesis protein StrF" evidence="1">
    <location>
        <begin position="27"/>
        <end position="193"/>
    </location>
</feature>
<dbReference type="EMBL" id="LNQE01000953">
    <property type="protein sequence ID" value="KUG22599.1"/>
    <property type="molecule type" value="Genomic_DNA"/>
</dbReference>
<sequence>MLSLIRNLFLKKHDEGKGFSVICVYNNRTKLNDYLVKSLNRQTVPFELIAIDNTTGKFNSAAALLNEAARKAKYDYFMFAHQDVSLGSKKWLESARKDLKKLYPFGAAGVAGKLDEELLASVSHGNPPHFVGKRRLRKPMRVQTLDGCLMIVRREIFLNIPFDEKAVDGWILYVANYCLDLIRQGYRNYVLPHEVYHESTGCDDRDAIQNVMNKIIARHKDHIKTIYTTVGTWDTCQK</sequence>
<organism evidence="2">
    <name type="scientific">hydrocarbon metagenome</name>
    <dbReference type="NCBI Taxonomy" id="938273"/>
    <lineage>
        <taxon>unclassified sequences</taxon>
        <taxon>metagenomes</taxon>
        <taxon>ecological metagenomes</taxon>
    </lineage>
</organism>
<comment type="caution">
    <text evidence="2">The sequence shown here is derived from an EMBL/GenBank/DDBJ whole genome shotgun (WGS) entry which is preliminary data.</text>
</comment>
<dbReference type="InterPro" id="IPR029044">
    <property type="entry name" value="Nucleotide-diphossugar_trans"/>
</dbReference>
<dbReference type="InterPro" id="IPR059123">
    <property type="entry name" value="StrF_dom"/>
</dbReference>
<dbReference type="Pfam" id="PF13712">
    <property type="entry name" value="Glyco_tranf_2_5"/>
    <property type="match status" value="1"/>
</dbReference>
<gene>
    <name evidence="2" type="ORF">ASZ90_007621</name>
</gene>
<name>A0A0W8FNX2_9ZZZZ</name>
<proteinExistence type="predicted"/>
<evidence type="ECO:0000259" key="1">
    <source>
        <dbReference type="Pfam" id="PF13712"/>
    </source>
</evidence>
<protein>
    <recommendedName>
        <fullName evidence="1">Streptomycin biosynthesis protein StrF domain-containing protein</fullName>
    </recommendedName>
</protein>
<reference evidence="2" key="1">
    <citation type="journal article" date="2015" name="Proc. Natl. Acad. Sci. U.S.A.">
        <title>Networks of energetic and metabolic interactions define dynamics in microbial communities.</title>
        <authorList>
            <person name="Embree M."/>
            <person name="Liu J.K."/>
            <person name="Al-Bassam M.M."/>
            <person name="Zengler K."/>
        </authorList>
    </citation>
    <scope>NUCLEOTIDE SEQUENCE</scope>
</reference>
<dbReference type="Gene3D" id="3.90.550.10">
    <property type="entry name" value="Spore Coat Polysaccharide Biosynthesis Protein SpsA, Chain A"/>
    <property type="match status" value="1"/>
</dbReference>
<evidence type="ECO:0000313" key="2">
    <source>
        <dbReference type="EMBL" id="KUG22599.1"/>
    </source>
</evidence>